<dbReference type="EMBL" id="CACRXK020029446">
    <property type="protein sequence ID" value="CAB4042088.1"/>
    <property type="molecule type" value="Genomic_DNA"/>
</dbReference>
<evidence type="ECO:0000313" key="2">
    <source>
        <dbReference type="Proteomes" id="UP001152795"/>
    </source>
</evidence>
<dbReference type="AlphaFoldDB" id="A0A6S7KE17"/>
<reference evidence="1" key="1">
    <citation type="submission" date="2020-04" db="EMBL/GenBank/DDBJ databases">
        <authorList>
            <person name="Alioto T."/>
            <person name="Alioto T."/>
            <person name="Gomez Garrido J."/>
        </authorList>
    </citation>
    <scope>NUCLEOTIDE SEQUENCE</scope>
    <source>
        <strain evidence="1">A484AB</strain>
    </source>
</reference>
<evidence type="ECO:0000313" key="1">
    <source>
        <dbReference type="EMBL" id="CAB4042088.1"/>
    </source>
</evidence>
<organism evidence="1 2">
    <name type="scientific">Paramuricea clavata</name>
    <name type="common">Red gorgonian</name>
    <name type="synonym">Violescent sea-whip</name>
    <dbReference type="NCBI Taxonomy" id="317549"/>
    <lineage>
        <taxon>Eukaryota</taxon>
        <taxon>Metazoa</taxon>
        <taxon>Cnidaria</taxon>
        <taxon>Anthozoa</taxon>
        <taxon>Octocorallia</taxon>
        <taxon>Malacalcyonacea</taxon>
        <taxon>Plexauridae</taxon>
        <taxon>Paramuricea</taxon>
    </lineage>
</organism>
<feature type="non-terminal residue" evidence="1">
    <location>
        <position position="101"/>
    </location>
</feature>
<comment type="caution">
    <text evidence="1">The sequence shown here is derived from an EMBL/GenBank/DDBJ whole genome shotgun (WGS) entry which is preliminary data.</text>
</comment>
<dbReference type="OrthoDB" id="5967439at2759"/>
<protein>
    <submittedName>
        <fullName evidence="1">Uncharacterized protein</fullName>
    </submittedName>
</protein>
<keyword evidence="2" id="KW-1185">Reference proteome</keyword>
<gene>
    <name evidence="1" type="ORF">PACLA_8A014811</name>
</gene>
<sequence>MQGKLSAAIKFLDKESSSGLLDLSPESLECLKEKHPPASEIEDECLLNGPVDQIPPNIFDLINEQLIYDAAMKTKGSAGLSGMDADIYIGEFCARRMLVVR</sequence>
<proteinExistence type="predicted"/>
<accession>A0A6S7KE17</accession>
<dbReference type="Proteomes" id="UP001152795">
    <property type="component" value="Unassembled WGS sequence"/>
</dbReference>
<name>A0A6S7KE17_PARCT</name>